<dbReference type="SMART" id="SM00450">
    <property type="entry name" value="RHOD"/>
    <property type="match status" value="1"/>
</dbReference>
<keyword evidence="2 4" id="KW-0808">Transferase</keyword>
<dbReference type="InterPro" id="IPR023695">
    <property type="entry name" value="Thiosulf_sulfurTrfase"/>
</dbReference>
<dbReference type="AlphaFoldDB" id="A0A974XMW5"/>
<dbReference type="NCBIfam" id="NF001195">
    <property type="entry name" value="PRK00162.1"/>
    <property type="match status" value="1"/>
</dbReference>
<gene>
    <name evidence="4" type="primary">glpE</name>
    <name evidence="4" type="ORF">JYB88_00490</name>
</gene>
<keyword evidence="5" id="KW-1185">Reference proteome</keyword>
<dbReference type="PANTHER" id="PTHR43031:SF6">
    <property type="entry name" value="THIOSULFATE SULFURTRANSFERASE GLPE"/>
    <property type="match status" value="1"/>
</dbReference>
<dbReference type="InterPro" id="IPR036873">
    <property type="entry name" value="Rhodanese-like_dom_sf"/>
</dbReference>
<dbReference type="CDD" id="cd01444">
    <property type="entry name" value="GlpE_ST"/>
    <property type="match status" value="1"/>
</dbReference>
<dbReference type="InterPro" id="IPR001763">
    <property type="entry name" value="Rhodanese-like_dom"/>
</dbReference>
<dbReference type="Pfam" id="PF00581">
    <property type="entry name" value="Rhodanese"/>
    <property type="match status" value="1"/>
</dbReference>
<evidence type="ECO:0000313" key="5">
    <source>
        <dbReference type="Proteomes" id="UP000663281"/>
    </source>
</evidence>
<sequence length="103" mass="11335">MSSFKHLSVNELIHMRADHGDQVQIADIRDAQSYGSSHIEGSVNLSNENLARFIAESDMDKPLVVVCYHGISSQNAAAYLAEQGFDQVFSLDGGYSAWHLAHI</sequence>
<reference evidence="4 5" key="1">
    <citation type="submission" date="2021-03" db="EMBL/GenBank/DDBJ databases">
        <title>Novel species identification of genus Shewanella.</title>
        <authorList>
            <person name="Liu G."/>
            <person name="Zhang Q."/>
        </authorList>
    </citation>
    <scope>NUCLEOTIDE SEQUENCE [LARGE SCALE GENOMIC DNA]</scope>
    <source>
        <strain evidence="4 5">FJAT-53726</strain>
    </source>
</reference>
<dbReference type="GO" id="GO:0005737">
    <property type="term" value="C:cytoplasm"/>
    <property type="evidence" value="ECO:0007669"/>
    <property type="project" value="InterPro"/>
</dbReference>
<evidence type="ECO:0000256" key="2">
    <source>
        <dbReference type="ARBA" id="ARBA00022679"/>
    </source>
</evidence>
<organism evidence="4 5">
    <name type="scientific">Shewanella cyperi</name>
    <dbReference type="NCBI Taxonomy" id="2814292"/>
    <lineage>
        <taxon>Bacteria</taxon>
        <taxon>Pseudomonadati</taxon>
        <taxon>Pseudomonadota</taxon>
        <taxon>Gammaproteobacteria</taxon>
        <taxon>Alteromonadales</taxon>
        <taxon>Shewanellaceae</taxon>
        <taxon>Shewanella</taxon>
    </lineage>
</organism>
<dbReference type="SUPFAM" id="SSF52821">
    <property type="entry name" value="Rhodanese/Cell cycle control phosphatase"/>
    <property type="match status" value="1"/>
</dbReference>
<evidence type="ECO:0000256" key="1">
    <source>
        <dbReference type="ARBA" id="ARBA00022490"/>
    </source>
</evidence>
<evidence type="ECO:0000259" key="3">
    <source>
        <dbReference type="PROSITE" id="PS50206"/>
    </source>
</evidence>
<accession>A0A974XMW5</accession>
<dbReference type="PANTHER" id="PTHR43031">
    <property type="entry name" value="FAD-DEPENDENT OXIDOREDUCTASE"/>
    <property type="match status" value="1"/>
</dbReference>
<dbReference type="KEGG" id="scyp:JYB88_00490"/>
<proteinExistence type="predicted"/>
<feature type="domain" description="Rhodanese" evidence="3">
    <location>
        <begin position="19"/>
        <end position="103"/>
    </location>
</feature>
<dbReference type="Gene3D" id="3.40.250.10">
    <property type="entry name" value="Rhodanese-like domain"/>
    <property type="match status" value="1"/>
</dbReference>
<evidence type="ECO:0000313" key="4">
    <source>
        <dbReference type="EMBL" id="QSX30193.1"/>
    </source>
</evidence>
<keyword evidence="1" id="KW-0963">Cytoplasm</keyword>
<dbReference type="Proteomes" id="UP000663281">
    <property type="component" value="Chromosome"/>
</dbReference>
<dbReference type="EC" id="2.8.1.1" evidence="4"/>
<dbReference type="GO" id="GO:0004792">
    <property type="term" value="F:thiosulfate-cyanide sulfurtransferase activity"/>
    <property type="evidence" value="ECO:0007669"/>
    <property type="project" value="UniProtKB-EC"/>
</dbReference>
<protein>
    <submittedName>
        <fullName evidence="4">Thiosulfate sulfurtransferase GlpE</fullName>
        <ecNumber evidence="4">2.8.1.1</ecNumber>
    </submittedName>
</protein>
<dbReference type="EMBL" id="CP071504">
    <property type="protein sequence ID" value="QSX30193.1"/>
    <property type="molecule type" value="Genomic_DNA"/>
</dbReference>
<name>A0A974XMW5_9GAMM</name>
<dbReference type="PROSITE" id="PS50206">
    <property type="entry name" value="RHODANESE_3"/>
    <property type="match status" value="1"/>
</dbReference>
<dbReference type="RefSeq" id="WP_207325126.1">
    <property type="nucleotide sequence ID" value="NZ_CP071504.1"/>
</dbReference>
<dbReference type="InterPro" id="IPR050229">
    <property type="entry name" value="GlpE_sulfurtransferase"/>
</dbReference>